<dbReference type="CDD" id="cd13127">
    <property type="entry name" value="MATE_tuaB_like"/>
    <property type="match status" value="1"/>
</dbReference>
<evidence type="ECO:0000313" key="9">
    <source>
        <dbReference type="Proteomes" id="UP000264071"/>
    </source>
</evidence>
<evidence type="ECO:0000313" key="8">
    <source>
        <dbReference type="EMBL" id="HCT58647.1"/>
    </source>
</evidence>
<feature type="transmembrane region" description="Helical" evidence="7">
    <location>
        <begin position="117"/>
        <end position="137"/>
    </location>
</feature>
<evidence type="ECO:0000256" key="4">
    <source>
        <dbReference type="ARBA" id="ARBA00022692"/>
    </source>
</evidence>
<dbReference type="Proteomes" id="UP000264071">
    <property type="component" value="Unassembled WGS sequence"/>
</dbReference>
<accession>A0A3D4VE73</accession>
<evidence type="ECO:0000256" key="1">
    <source>
        <dbReference type="ARBA" id="ARBA00004651"/>
    </source>
</evidence>
<comment type="caution">
    <text evidence="8">The sequence shown here is derived from an EMBL/GenBank/DDBJ whole genome shotgun (WGS) entry which is preliminary data.</text>
</comment>
<gene>
    <name evidence="8" type="ORF">DGD08_15690</name>
</gene>
<feature type="transmembrane region" description="Helical" evidence="7">
    <location>
        <begin position="47"/>
        <end position="68"/>
    </location>
</feature>
<proteinExistence type="inferred from homology"/>
<dbReference type="PANTHER" id="PTHR30250:SF10">
    <property type="entry name" value="LIPOPOLYSACCHARIDE BIOSYNTHESIS PROTEIN WZXC"/>
    <property type="match status" value="1"/>
</dbReference>
<keyword evidence="4 7" id="KW-0812">Transmembrane</keyword>
<evidence type="ECO:0000256" key="6">
    <source>
        <dbReference type="ARBA" id="ARBA00023136"/>
    </source>
</evidence>
<sequence length="488" mass="52536">MSADSRRTLAGTAVRGVLWSAAAKWSTQIVTWGSTIVVAKLLDKEDFGVMAMSVVFLGIVSIFVDLGIASTAVTLRELSRGQLRQLNSVSGVLGIAGALVAAVSAPLLVLLFDEPRLRGTITVLGITIFLGGLRTVPTACLRRELDWRRLATIESISGVAGAITSIALAWAGFGYWSLVLNQVVISIVSLIALPRRAFIGYEIPDRTSLAPALLFTRRALTGQLSWYVYSNSDFFVAGKRLGVVALGAYSFAWTLVTLPLEKVAQVVNSVLPSIFAAIRGDIDRARRVLYAATELTALVVFPMTVGLAMVAPDLIRVLFGTKWIEAVAPMQALCVYGAVRSIAPALNNALLANHQERLTMWFSIMFAAVFPAAFWWASAYGAMGIALTWSILYPLFLLLQIYLASRTGVIELWPYLRSVVPGTVSVLLMTAILVLWQRSGPDLSGWSAIAADIAVGVVAYTATVIVLFRSSVERILAILKSAKSPPST</sequence>
<feature type="transmembrane region" description="Helical" evidence="7">
    <location>
        <begin position="323"/>
        <end position="346"/>
    </location>
</feature>
<feature type="transmembrane region" description="Helical" evidence="7">
    <location>
        <begin position="448"/>
        <end position="468"/>
    </location>
</feature>
<protein>
    <submittedName>
        <fullName evidence="8">Lipopolysaccharide biosynthesis protein</fullName>
    </submittedName>
</protein>
<dbReference type="InterPro" id="IPR050833">
    <property type="entry name" value="Poly_Biosynth_Transport"/>
</dbReference>
<name>A0A3D4VE73_9BACT</name>
<comment type="similarity">
    <text evidence="2">Belongs to the polysaccharide synthase family.</text>
</comment>
<evidence type="ECO:0000256" key="7">
    <source>
        <dbReference type="SAM" id="Phobius"/>
    </source>
</evidence>
<keyword evidence="5 7" id="KW-1133">Transmembrane helix</keyword>
<dbReference type="GO" id="GO:0005886">
    <property type="term" value="C:plasma membrane"/>
    <property type="evidence" value="ECO:0007669"/>
    <property type="project" value="UniProtKB-SubCell"/>
</dbReference>
<feature type="transmembrane region" description="Helical" evidence="7">
    <location>
        <begin position="383"/>
        <end position="403"/>
    </location>
</feature>
<feature type="transmembrane region" description="Helical" evidence="7">
    <location>
        <begin position="89"/>
        <end position="111"/>
    </location>
</feature>
<organism evidence="8 9">
    <name type="scientific">Gemmatimonas aurantiaca</name>
    <dbReference type="NCBI Taxonomy" id="173480"/>
    <lineage>
        <taxon>Bacteria</taxon>
        <taxon>Pseudomonadati</taxon>
        <taxon>Gemmatimonadota</taxon>
        <taxon>Gemmatimonadia</taxon>
        <taxon>Gemmatimonadales</taxon>
        <taxon>Gemmatimonadaceae</taxon>
        <taxon>Gemmatimonas</taxon>
    </lineage>
</organism>
<feature type="transmembrane region" description="Helical" evidence="7">
    <location>
        <begin position="288"/>
        <end position="311"/>
    </location>
</feature>
<dbReference type="AlphaFoldDB" id="A0A3D4VE73"/>
<keyword evidence="6 7" id="KW-0472">Membrane</keyword>
<feature type="transmembrane region" description="Helical" evidence="7">
    <location>
        <begin position="358"/>
        <end position="377"/>
    </location>
</feature>
<evidence type="ECO:0000256" key="2">
    <source>
        <dbReference type="ARBA" id="ARBA00007430"/>
    </source>
</evidence>
<feature type="transmembrane region" description="Helical" evidence="7">
    <location>
        <begin position="415"/>
        <end position="436"/>
    </location>
</feature>
<evidence type="ECO:0000256" key="3">
    <source>
        <dbReference type="ARBA" id="ARBA00022475"/>
    </source>
</evidence>
<keyword evidence="3" id="KW-1003">Cell membrane</keyword>
<feature type="transmembrane region" description="Helical" evidence="7">
    <location>
        <begin position="149"/>
        <end position="169"/>
    </location>
</feature>
<dbReference type="OMA" id="WSMISES"/>
<evidence type="ECO:0000256" key="5">
    <source>
        <dbReference type="ARBA" id="ARBA00022989"/>
    </source>
</evidence>
<dbReference type="PANTHER" id="PTHR30250">
    <property type="entry name" value="PST FAMILY PREDICTED COLANIC ACID TRANSPORTER"/>
    <property type="match status" value="1"/>
</dbReference>
<dbReference type="EMBL" id="DPIY01000011">
    <property type="protein sequence ID" value="HCT58647.1"/>
    <property type="molecule type" value="Genomic_DNA"/>
</dbReference>
<comment type="subcellular location">
    <subcellularLocation>
        <location evidence="1">Cell membrane</location>
        <topology evidence="1">Multi-pass membrane protein</topology>
    </subcellularLocation>
</comment>
<reference evidence="8 9" key="1">
    <citation type="journal article" date="2018" name="Nat. Biotechnol.">
        <title>A standardized bacterial taxonomy based on genome phylogeny substantially revises the tree of life.</title>
        <authorList>
            <person name="Parks D.H."/>
            <person name="Chuvochina M."/>
            <person name="Waite D.W."/>
            <person name="Rinke C."/>
            <person name="Skarshewski A."/>
            <person name="Chaumeil P.A."/>
            <person name="Hugenholtz P."/>
        </authorList>
    </citation>
    <scope>NUCLEOTIDE SEQUENCE [LARGE SCALE GENOMIC DNA]</scope>
    <source>
        <strain evidence="8">UBA8844</strain>
    </source>
</reference>
<dbReference type="Pfam" id="PF13440">
    <property type="entry name" value="Polysacc_synt_3"/>
    <property type="match status" value="1"/>
</dbReference>